<evidence type="ECO:0000313" key="2">
    <source>
        <dbReference type="EMBL" id="MBR9728779.1"/>
    </source>
</evidence>
<evidence type="ECO:0000313" key="3">
    <source>
        <dbReference type="Proteomes" id="UP000811844"/>
    </source>
</evidence>
<dbReference type="InterPro" id="IPR045584">
    <property type="entry name" value="Pilin-like"/>
</dbReference>
<dbReference type="Gene3D" id="3.30.700.10">
    <property type="entry name" value="Glycoprotein, Type 4 Pilin"/>
    <property type="match status" value="1"/>
</dbReference>
<feature type="transmembrane region" description="Helical" evidence="1">
    <location>
        <begin position="20"/>
        <end position="41"/>
    </location>
</feature>
<keyword evidence="1" id="KW-0472">Membrane</keyword>
<gene>
    <name evidence="2" type="ORF">G3R48_12405</name>
</gene>
<dbReference type="SUPFAM" id="SSF54523">
    <property type="entry name" value="Pili subunits"/>
    <property type="match status" value="1"/>
</dbReference>
<protein>
    <submittedName>
        <fullName evidence="2">Type II secretion system protein</fullName>
    </submittedName>
</protein>
<comment type="caution">
    <text evidence="2">The sequence shown here is derived from an EMBL/GenBank/DDBJ whole genome shotgun (WGS) entry which is preliminary data.</text>
</comment>
<proteinExistence type="predicted"/>
<dbReference type="InterPro" id="IPR012902">
    <property type="entry name" value="N_methyl_site"/>
</dbReference>
<dbReference type="Proteomes" id="UP000811844">
    <property type="component" value="Unassembled WGS sequence"/>
</dbReference>
<name>A0ABS5I420_9GAMM</name>
<dbReference type="PROSITE" id="PS00409">
    <property type="entry name" value="PROKAR_NTER_METHYL"/>
    <property type="match status" value="1"/>
</dbReference>
<reference evidence="2 3" key="1">
    <citation type="submission" date="2020-02" db="EMBL/GenBank/DDBJ databases">
        <title>Shewanella WXL01 sp. nov., a marine bacterium isolated from green algae in Luhuitou Fringing Reef (Northern South China Sea).</title>
        <authorList>
            <person name="Wang X."/>
        </authorList>
    </citation>
    <scope>NUCLEOTIDE SEQUENCE [LARGE SCALE GENOMIC DNA]</scope>
    <source>
        <strain evidence="2 3">MCCC 1A01895</strain>
    </source>
</reference>
<dbReference type="EMBL" id="JAAIKR010000012">
    <property type="protein sequence ID" value="MBR9728779.1"/>
    <property type="molecule type" value="Genomic_DNA"/>
</dbReference>
<accession>A0ABS5I420</accession>
<sequence length="165" mass="18194">MKLTFIHFRSKSRQQGVSLVELVTTILLIGIISVVVLPRLFSDTTYSAFTLRNEFISELRQAQWRAMNNSDRCYAIDVSSSQYQLRQYSGRAGNQCTGLVRADEAHRLDGSAQIALTSNNSQTFSVSFDSLGRVIAPNCNGDCFTVSASDTVKIAVSSEGYIHAL</sequence>
<organism evidence="2 3">
    <name type="scientific">Shewanella intestini</name>
    <dbReference type="NCBI Taxonomy" id="2017544"/>
    <lineage>
        <taxon>Bacteria</taxon>
        <taxon>Pseudomonadati</taxon>
        <taxon>Pseudomonadota</taxon>
        <taxon>Gammaproteobacteria</taxon>
        <taxon>Alteromonadales</taxon>
        <taxon>Shewanellaceae</taxon>
        <taxon>Shewanella</taxon>
    </lineage>
</organism>
<keyword evidence="1" id="KW-1133">Transmembrane helix</keyword>
<evidence type="ECO:0000256" key="1">
    <source>
        <dbReference type="SAM" id="Phobius"/>
    </source>
</evidence>
<keyword evidence="3" id="KW-1185">Reference proteome</keyword>
<keyword evidence="1" id="KW-0812">Transmembrane</keyword>
<dbReference type="RefSeq" id="WP_153665067.1">
    <property type="nucleotide sequence ID" value="NZ_JAAIKR010000012.1"/>
</dbReference>